<organism evidence="1 2">
    <name type="scientific">Gossypium trilobum</name>
    <dbReference type="NCBI Taxonomy" id="34281"/>
    <lineage>
        <taxon>Eukaryota</taxon>
        <taxon>Viridiplantae</taxon>
        <taxon>Streptophyta</taxon>
        <taxon>Embryophyta</taxon>
        <taxon>Tracheophyta</taxon>
        <taxon>Spermatophyta</taxon>
        <taxon>Magnoliopsida</taxon>
        <taxon>eudicotyledons</taxon>
        <taxon>Gunneridae</taxon>
        <taxon>Pentapetalae</taxon>
        <taxon>rosids</taxon>
        <taxon>malvids</taxon>
        <taxon>Malvales</taxon>
        <taxon>Malvaceae</taxon>
        <taxon>Malvoideae</taxon>
        <taxon>Gossypium</taxon>
    </lineage>
</organism>
<comment type="caution">
    <text evidence="1">The sequence shown here is derived from an EMBL/GenBank/DDBJ whole genome shotgun (WGS) entry which is preliminary data.</text>
</comment>
<proteinExistence type="predicted"/>
<keyword evidence="2" id="KW-1185">Reference proteome</keyword>
<evidence type="ECO:0000313" key="1">
    <source>
        <dbReference type="EMBL" id="MBA0767617.1"/>
    </source>
</evidence>
<name>A0A7J9E3Q4_9ROSI</name>
<accession>A0A7J9E3Q4</accession>
<dbReference type="Proteomes" id="UP000593568">
    <property type="component" value="Unassembled WGS sequence"/>
</dbReference>
<evidence type="ECO:0000313" key="2">
    <source>
        <dbReference type="Proteomes" id="UP000593568"/>
    </source>
</evidence>
<sequence length="83" mass="9909">MMGFQRLIVEGDSLTVIKSIKKKGKINRFSGRLHIIFVKWVYILMRYLTFLCPERLMEQLTLWRWKAGEERFVVAGLMECLNQ</sequence>
<gene>
    <name evidence="1" type="ORF">Gotri_016482</name>
</gene>
<protein>
    <recommendedName>
        <fullName evidence="3">RNase H type-1 domain-containing protein</fullName>
    </recommendedName>
</protein>
<dbReference type="AlphaFoldDB" id="A0A7J9E3Q4"/>
<dbReference type="EMBL" id="JABEZW010000006">
    <property type="protein sequence ID" value="MBA0767617.1"/>
    <property type="molecule type" value="Genomic_DNA"/>
</dbReference>
<reference evidence="1 2" key="1">
    <citation type="journal article" date="2019" name="Genome Biol. Evol.">
        <title>Insights into the evolution of the New World diploid cottons (Gossypium, subgenus Houzingenia) based on genome sequencing.</title>
        <authorList>
            <person name="Grover C.E."/>
            <person name="Arick M.A. 2nd"/>
            <person name="Thrash A."/>
            <person name="Conover J.L."/>
            <person name="Sanders W.S."/>
            <person name="Peterson D.G."/>
            <person name="Frelichowski J.E."/>
            <person name="Scheffler J.A."/>
            <person name="Scheffler B.E."/>
            <person name="Wendel J.F."/>
        </authorList>
    </citation>
    <scope>NUCLEOTIDE SEQUENCE [LARGE SCALE GENOMIC DNA]</scope>
    <source>
        <strain evidence="1">8</strain>
        <tissue evidence="1">Leaf</tissue>
    </source>
</reference>
<evidence type="ECO:0008006" key="3">
    <source>
        <dbReference type="Google" id="ProtNLM"/>
    </source>
</evidence>